<organism evidence="1 2">
    <name type="scientific">Cucumis melo var. makuwa</name>
    <name type="common">Oriental melon</name>
    <dbReference type="NCBI Taxonomy" id="1194695"/>
    <lineage>
        <taxon>Eukaryota</taxon>
        <taxon>Viridiplantae</taxon>
        <taxon>Streptophyta</taxon>
        <taxon>Embryophyta</taxon>
        <taxon>Tracheophyta</taxon>
        <taxon>Spermatophyta</taxon>
        <taxon>Magnoliopsida</taxon>
        <taxon>eudicotyledons</taxon>
        <taxon>Gunneridae</taxon>
        <taxon>Pentapetalae</taxon>
        <taxon>rosids</taxon>
        <taxon>fabids</taxon>
        <taxon>Cucurbitales</taxon>
        <taxon>Cucurbitaceae</taxon>
        <taxon>Benincaseae</taxon>
        <taxon>Cucumis</taxon>
    </lineage>
</organism>
<sequence length="65" mass="7051">MVCSEAILVTITSPRCTISHIRVMDKFMFGTTSKSCRNFLSQTASFAASQAATYSTSIVESAMHP</sequence>
<gene>
    <name evidence="1" type="ORF">E5676_scaffold584G00290</name>
</gene>
<protein>
    <submittedName>
        <fullName evidence="1">Uncharacterized protein</fullName>
    </submittedName>
</protein>
<dbReference type="EMBL" id="SSTD01004953">
    <property type="protein sequence ID" value="TYK22574.1"/>
    <property type="molecule type" value="Genomic_DNA"/>
</dbReference>
<accession>A0A5D3DG44</accession>
<reference evidence="1 2" key="1">
    <citation type="submission" date="2019-08" db="EMBL/GenBank/DDBJ databases">
        <title>Draft genome sequences of two oriental melons (Cucumis melo L. var makuwa).</title>
        <authorList>
            <person name="Kwon S.-Y."/>
        </authorList>
    </citation>
    <scope>NUCLEOTIDE SEQUENCE [LARGE SCALE GENOMIC DNA]</scope>
    <source>
        <strain evidence="2">cv. Chang Bougi</strain>
        <tissue evidence="1">Leaf</tissue>
    </source>
</reference>
<evidence type="ECO:0000313" key="2">
    <source>
        <dbReference type="Proteomes" id="UP000321947"/>
    </source>
</evidence>
<name>A0A5D3DG44_CUCMM</name>
<proteinExistence type="predicted"/>
<dbReference type="Proteomes" id="UP000321947">
    <property type="component" value="Unassembled WGS sequence"/>
</dbReference>
<evidence type="ECO:0000313" key="1">
    <source>
        <dbReference type="EMBL" id="TYK22574.1"/>
    </source>
</evidence>
<dbReference type="AlphaFoldDB" id="A0A5D3DG44"/>
<comment type="caution">
    <text evidence="1">The sequence shown here is derived from an EMBL/GenBank/DDBJ whole genome shotgun (WGS) entry which is preliminary data.</text>
</comment>